<dbReference type="Gene3D" id="3.30.360.80">
    <property type="match status" value="1"/>
</dbReference>
<dbReference type="AlphaFoldDB" id="A0A918DMT2"/>
<dbReference type="InterPro" id="IPR049730">
    <property type="entry name" value="SNF2/RAD54-like_C"/>
</dbReference>
<evidence type="ECO:0000256" key="9">
    <source>
        <dbReference type="HAMAP-Rule" id="MF_01821"/>
    </source>
</evidence>
<dbReference type="RefSeq" id="WP_188857279.1">
    <property type="nucleotide sequence ID" value="NZ_BMLT01000001.1"/>
</dbReference>
<dbReference type="Gene3D" id="2.30.30.140">
    <property type="match status" value="1"/>
</dbReference>
<feature type="short sequence motif" description="DEAH box" evidence="9">
    <location>
        <begin position="282"/>
        <end position="285"/>
    </location>
</feature>
<dbReference type="HAMAP" id="MF_01821">
    <property type="entry name" value="Helicase_RapA"/>
    <property type="match status" value="1"/>
</dbReference>
<dbReference type="Pfam" id="PF18339">
    <property type="entry name" value="Tudor_1_RapA"/>
    <property type="match status" value="1"/>
</dbReference>
<dbReference type="Gene3D" id="2.30.30.930">
    <property type="match status" value="1"/>
</dbReference>
<evidence type="ECO:0000259" key="11">
    <source>
        <dbReference type="PROSITE" id="PS51192"/>
    </source>
</evidence>
<keyword evidence="2 9" id="KW-0378">Hydrolase</keyword>
<dbReference type="Gene3D" id="3.40.50.300">
    <property type="entry name" value="P-loop containing nucleotide triphosphate hydrolases"/>
    <property type="match status" value="1"/>
</dbReference>
<evidence type="ECO:0000313" key="14">
    <source>
        <dbReference type="Proteomes" id="UP000599578"/>
    </source>
</evidence>
<dbReference type="Proteomes" id="UP000599578">
    <property type="component" value="Unassembled WGS sequence"/>
</dbReference>
<dbReference type="Gene3D" id="6.10.140.1500">
    <property type="match status" value="1"/>
</dbReference>
<dbReference type="GO" id="GO:0004386">
    <property type="term" value="F:helicase activity"/>
    <property type="evidence" value="ECO:0007669"/>
    <property type="project" value="UniProtKB-UniRule"/>
</dbReference>
<dbReference type="PANTHER" id="PTHR45766:SF6">
    <property type="entry name" value="SWI_SNF-RELATED MATRIX-ASSOCIATED ACTIN-DEPENDENT REGULATOR OF CHROMATIN SUBFAMILY A-LIKE PROTEIN 1"/>
    <property type="match status" value="1"/>
</dbReference>
<keyword evidence="5 9" id="KW-0805">Transcription regulation</keyword>
<feature type="domain" description="Helicase C-terminal" evidence="12">
    <location>
        <begin position="479"/>
        <end position="643"/>
    </location>
</feature>
<evidence type="ECO:0000256" key="5">
    <source>
        <dbReference type="ARBA" id="ARBA00023015"/>
    </source>
</evidence>
<dbReference type="Gene3D" id="6.10.140.2230">
    <property type="match status" value="1"/>
</dbReference>
<evidence type="ECO:0000256" key="6">
    <source>
        <dbReference type="ARBA" id="ARBA00023125"/>
    </source>
</evidence>
<keyword evidence="1 9" id="KW-0547">Nucleotide-binding</keyword>
<dbReference type="Pfam" id="PF00271">
    <property type="entry name" value="Helicase_C"/>
    <property type="match status" value="1"/>
</dbReference>
<evidence type="ECO:0000256" key="10">
    <source>
        <dbReference type="SAM" id="Coils"/>
    </source>
</evidence>
<feature type="binding site" evidence="9">
    <location>
        <begin position="178"/>
        <end position="185"/>
    </location>
    <ligand>
        <name>ATP</name>
        <dbReference type="ChEBI" id="CHEBI:30616"/>
    </ligand>
</feature>
<dbReference type="Pfam" id="PF18337">
    <property type="entry name" value="Tudor_RapA"/>
    <property type="match status" value="1"/>
</dbReference>
<evidence type="ECO:0000259" key="12">
    <source>
        <dbReference type="PROSITE" id="PS51194"/>
    </source>
</evidence>
<feature type="coiled-coil region" evidence="10">
    <location>
        <begin position="924"/>
        <end position="951"/>
    </location>
</feature>
<keyword evidence="3 9" id="KW-0347">Helicase</keyword>
<evidence type="ECO:0000256" key="3">
    <source>
        <dbReference type="ARBA" id="ARBA00022806"/>
    </source>
</evidence>
<comment type="subunit">
    <text evidence="9">Interacts with the RNAP. Has a higher affinity for the core RNAP than for the holoenzyme. Its ATPase activity is stimulated by binding to RNAP.</text>
</comment>
<evidence type="ECO:0000256" key="1">
    <source>
        <dbReference type="ARBA" id="ARBA00022741"/>
    </source>
</evidence>
<dbReference type="InterPro" id="IPR022737">
    <property type="entry name" value="RapA_C"/>
</dbReference>
<dbReference type="InterPro" id="IPR057342">
    <property type="entry name" value="DEXDc_RapA"/>
</dbReference>
<proteinExistence type="inferred from homology"/>
<gene>
    <name evidence="9 13" type="primary">rapA</name>
    <name evidence="13" type="ORF">GCM10011348_00840</name>
</gene>
<dbReference type="InterPro" id="IPR000330">
    <property type="entry name" value="SNF2_N"/>
</dbReference>
<comment type="similarity">
    <text evidence="9">Belongs to the SNF2/RAD54 helicase family. RapA subfamily.</text>
</comment>
<dbReference type="GO" id="GO:0006355">
    <property type="term" value="P:regulation of DNA-templated transcription"/>
    <property type="evidence" value="ECO:0007669"/>
    <property type="project" value="UniProtKB-UniRule"/>
</dbReference>
<dbReference type="EC" id="3.6.4.-" evidence="9"/>
<evidence type="ECO:0000256" key="4">
    <source>
        <dbReference type="ARBA" id="ARBA00022840"/>
    </source>
</evidence>
<dbReference type="InterPro" id="IPR040766">
    <property type="entry name" value="Tudor_2_RapA"/>
</dbReference>
<accession>A0A918DMT2</accession>
<dbReference type="SMART" id="SM00487">
    <property type="entry name" value="DEXDc"/>
    <property type="match status" value="1"/>
</dbReference>
<sequence length="954" mass="107694">MARSQFFPGQRWISNTEAELGLGVVVEQTGRSVTLNFPAVDEQRTYAVTNAPLSRVEYPVGDRIQSTGGIELQITERQELNGCLFYHGIDQNGEQQTLAELELDSRVRFSKPQDRLFAGQIDKNSAFRLRVETLEHQYRHRRSEVYGLLGGRVQLLPHQFYIASQVTRRAAPRVLLADEVGLGKTVEAGLIMHQLLFSDRARRVLVVVPDSLVHQWLVEMLRRFNLRFSILDPLRCTAMEMADDGNPFESAQLVICSLSFLAGDDDRRRAALEAGWDLMVVDEAHHLGWSEEAASHSYLAIEELARAVPGLLLLTATPEQLGQDGHFARLRLLDPDRYHDLRAFREEESEYRTISNLVERLQAEDVRSQLHDAPDLVRALEHYLGGEAVRRLQDELEQGDIEGLIEDAIGNLLDRHGTGRVLFRNTRDAVKGFPRRELYRYPQRLPQGYVERLQDAAADDALHPEALFDDEDWLDWDPRVAWLVDWLRDHRDDKALVICARKETAKALEKQLRLYEGVRAALFHEGLSLLERDRAAAYFAEEDDSAQVLICSEIGSEGRNFQFAHHLVMFDLPLNPDLLEQRIGRLDRIGQRHDVQIHVPYFEDSPQTVLLNWLDLGIDAFSRSCPAAQALFQTFAPRLQTLMAEFDDAGLQQLLDDTRHRAQELEAELQAGRDRLLELNSCQPVPAARILDEVAEASRSLELAGYMERVFDLFGVEQQTHGADSVVLTPGDHMPVSSLPGLPEDGITATYQRSLALSREDMQYLTWEHPLVSGAMELLADGDYGNTSLCSLKLPPLPAGTLLVETFYRLHCVAPKSLQLQRYLPQGSARLVLDSNGNDLTGIIAHAHLNKLAERVPRRTAQNVVNHARAQIAELVEKADHRAAAQNDGLRSEARARAEALFDADIERLKALARVNPAIRDDEIEALERARDEVLAQIDQVELKLDALRVAVVE</sequence>
<dbReference type="InterPro" id="IPR038718">
    <property type="entry name" value="SNF2-like_sf"/>
</dbReference>
<dbReference type="GO" id="GO:0005524">
    <property type="term" value="F:ATP binding"/>
    <property type="evidence" value="ECO:0007669"/>
    <property type="project" value="UniProtKB-UniRule"/>
</dbReference>
<comment type="caution">
    <text evidence="13">The sequence shown here is derived from an EMBL/GenBank/DDBJ whole genome shotgun (WGS) entry which is preliminary data.</text>
</comment>
<dbReference type="InterPro" id="IPR001650">
    <property type="entry name" value="Helicase_C-like"/>
</dbReference>
<dbReference type="Pfam" id="PF12137">
    <property type="entry name" value="RapA_C"/>
    <property type="match status" value="1"/>
</dbReference>
<dbReference type="InterPro" id="IPR023949">
    <property type="entry name" value="Helicase_RapA"/>
</dbReference>
<evidence type="ECO:0000256" key="7">
    <source>
        <dbReference type="ARBA" id="ARBA00023159"/>
    </source>
</evidence>
<dbReference type="CDD" id="cd18793">
    <property type="entry name" value="SF2_C_SNF"/>
    <property type="match status" value="1"/>
</dbReference>
<organism evidence="13 14">
    <name type="scientific">Marinobacterium nitratireducens</name>
    <dbReference type="NCBI Taxonomy" id="518897"/>
    <lineage>
        <taxon>Bacteria</taxon>
        <taxon>Pseudomonadati</taxon>
        <taxon>Pseudomonadota</taxon>
        <taxon>Gammaproteobacteria</taxon>
        <taxon>Oceanospirillales</taxon>
        <taxon>Oceanospirillaceae</taxon>
        <taxon>Marinobacterium</taxon>
    </lineage>
</organism>
<dbReference type="PANTHER" id="PTHR45766">
    <property type="entry name" value="DNA ANNEALING HELICASE AND ENDONUCLEASE ZRANB3 FAMILY MEMBER"/>
    <property type="match status" value="1"/>
</dbReference>
<dbReference type="PROSITE" id="PS51194">
    <property type="entry name" value="HELICASE_CTER"/>
    <property type="match status" value="1"/>
</dbReference>
<reference evidence="13 14" key="1">
    <citation type="journal article" date="2014" name="Int. J. Syst. Evol. Microbiol.">
        <title>Complete genome sequence of Corynebacterium casei LMG S-19264T (=DSM 44701T), isolated from a smear-ripened cheese.</title>
        <authorList>
            <consortium name="US DOE Joint Genome Institute (JGI-PGF)"/>
            <person name="Walter F."/>
            <person name="Albersmeier A."/>
            <person name="Kalinowski J."/>
            <person name="Ruckert C."/>
        </authorList>
    </citation>
    <scope>NUCLEOTIDE SEQUENCE [LARGE SCALE GENOMIC DNA]</scope>
    <source>
        <strain evidence="13 14">CGMCC 1.7286</strain>
    </source>
</reference>
<dbReference type="InterPro" id="IPR027417">
    <property type="entry name" value="P-loop_NTPase"/>
</dbReference>
<dbReference type="SUPFAM" id="SSF52540">
    <property type="entry name" value="P-loop containing nucleoside triphosphate hydrolases"/>
    <property type="match status" value="2"/>
</dbReference>
<feature type="domain" description="Helicase ATP-binding" evidence="11">
    <location>
        <begin position="165"/>
        <end position="336"/>
    </location>
</feature>
<feature type="coiled-coil region" evidence="10">
    <location>
        <begin position="648"/>
        <end position="682"/>
    </location>
</feature>
<evidence type="ECO:0000313" key="13">
    <source>
        <dbReference type="EMBL" id="GGO75618.1"/>
    </source>
</evidence>
<keyword evidence="10" id="KW-0175">Coiled coil</keyword>
<dbReference type="NCBIfam" id="NF003426">
    <property type="entry name" value="PRK04914.1"/>
    <property type="match status" value="1"/>
</dbReference>
<dbReference type="EMBL" id="BMLT01000001">
    <property type="protein sequence ID" value="GGO75618.1"/>
    <property type="molecule type" value="Genomic_DNA"/>
</dbReference>
<keyword evidence="14" id="KW-1185">Reference proteome</keyword>
<dbReference type="GO" id="GO:0003677">
    <property type="term" value="F:DNA binding"/>
    <property type="evidence" value="ECO:0007669"/>
    <property type="project" value="UniProtKB-KW"/>
</dbReference>
<dbReference type="PROSITE" id="PS51192">
    <property type="entry name" value="HELICASE_ATP_BIND_1"/>
    <property type="match status" value="1"/>
</dbReference>
<comment type="function">
    <text evidence="9">Transcription regulator that activates transcription by stimulating RNA polymerase (RNAP) recycling in case of stress conditions such as supercoiled DNA or high salt concentrations. Probably acts by releasing the RNAP, when it is trapped or immobilized on tightly supercoiled DNA. Does not activate transcription on linear DNA. Probably not involved in DNA repair.</text>
</comment>
<keyword evidence="6 9" id="KW-0238">DNA-binding</keyword>
<protein>
    <recommendedName>
        <fullName evidence="9">RNA polymerase-associated protein RapA</fullName>
        <ecNumber evidence="9">3.6.4.-</ecNumber>
    </recommendedName>
    <alternativeName>
        <fullName evidence="9">ATP-dependent helicase HepA</fullName>
    </alternativeName>
</protein>
<dbReference type="Gene3D" id="3.40.50.10810">
    <property type="entry name" value="Tandem AAA-ATPase domain"/>
    <property type="match status" value="1"/>
</dbReference>
<evidence type="ECO:0000256" key="2">
    <source>
        <dbReference type="ARBA" id="ARBA00022801"/>
    </source>
</evidence>
<evidence type="ECO:0000256" key="8">
    <source>
        <dbReference type="ARBA" id="ARBA00023163"/>
    </source>
</evidence>
<keyword evidence="8 9" id="KW-0804">Transcription</keyword>
<dbReference type="CDD" id="cd18011">
    <property type="entry name" value="DEXDc_RapA"/>
    <property type="match status" value="1"/>
</dbReference>
<dbReference type="InterPro" id="IPR014001">
    <property type="entry name" value="Helicase_ATP-bd"/>
</dbReference>
<dbReference type="GO" id="GO:0016817">
    <property type="term" value="F:hydrolase activity, acting on acid anhydrides"/>
    <property type="evidence" value="ECO:0007669"/>
    <property type="project" value="InterPro"/>
</dbReference>
<keyword evidence="4 9" id="KW-0067">ATP-binding</keyword>
<dbReference type="Pfam" id="PF00176">
    <property type="entry name" value="SNF2-rel_dom"/>
    <property type="match status" value="1"/>
</dbReference>
<name>A0A918DMT2_9GAMM</name>
<keyword evidence="7 9" id="KW-0010">Activator</keyword>
<dbReference type="SMART" id="SM00490">
    <property type="entry name" value="HELICc"/>
    <property type="match status" value="1"/>
</dbReference>
<dbReference type="InterPro" id="IPR040765">
    <property type="entry name" value="Tudor_1_RapA"/>
</dbReference>